<dbReference type="PROSITE" id="PS51257">
    <property type="entry name" value="PROKAR_LIPOPROTEIN"/>
    <property type="match status" value="1"/>
</dbReference>
<proteinExistence type="inferred from homology"/>
<sequence>MYSITLRLAMVLVAGIVLQGCNTTEGLGKDLTSAGQAVSEAAQENKDY</sequence>
<evidence type="ECO:0000313" key="8">
    <source>
        <dbReference type="Proteomes" id="UP001597151"/>
    </source>
</evidence>
<evidence type="ECO:0000256" key="4">
    <source>
        <dbReference type="ARBA" id="ARBA00023136"/>
    </source>
</evidence>
<evidence type="ECO:0000313" key="7">
    <source>
        <dbReference type="EMBL" id="MFD1196647.1"/>
    </source>
</evidence>
<evidence type="ECO:0000256" key="2">
    <source>
        <dbReference type="ARBA" id="ARBA00022475"/>
    </source>
</evidence>
<comment type="similarity">
    <text evidence="1">Belongs to the EcnA/EcnB lipoprotein family.</text>
</comment>
<keyword evidence="8" id="KW-1185">Reference proteome</keyword>
<keyword evidence="4" id="KW-0472">Membrane</keyword>
<keyword evidence="2" id="KW-1003">Cell membrane</keyword>
<protein>
    <submittedName>
        <fullName evidence="7">Entericidin A/B family lipoprotein</fullName>
    </submittedName>
</protein>
<gene>
    <name evidence="7" type="ORF">ACFQ3C_18435</name>
</gene>
<keyword evidence="3" id="KW-0732">Signal</keyword>
<accession>A0ABW3TKT2</accession>
<evidence type="ECO:0000256" key="1">
    <source>
        <dbReference type="ARBA" id="ARBA00010296"/>
    </source>
</evidence>
<organism evidence="7 8">
    <name type="scientific">Seohaeicola saemankumensis</name>
    <dbReference type="NCBI Taxonomy" id="481181"/>
    <lineage>
        <taxon>Bacteria</taxon>
        <taxon>Pseudomonadati</taxon>
        <taxon>Pseudomonadota</taxon>
        <taxon>Alphaproteobacteria</taxon>
        <taxon>Rhodobacterales</taxon>
        <taxon>Roseobacteraceae</taxon>
        <taxon>Seohaeicola</taxon>
    </lineage>
</organism>
<keyword evidence="5" id="KW-0564">Palmitate</keyword>
<dbReference type="Pfam" id="PF08085">
    <property type="entry name" value="Entericidin"/>
    <property type="match status" value="1"/>
</dbReference>
<comment type="caution">
    <text evidence="7">The sequence shown here is derived from an EMBL/GenBank/DDBJ whole genome shotgun (WGS) entry which is preliminary data.</text>
</comment>
<evidence type="ECO:0000256" key="5">
    <source>
        <dbReference type="ARBA" id="ARBA00023139"/>
    </source>
</evidence>
<evidence type="ECO:0000256" key="6">
    <source>
        <dbReference type="ARBA" id="ARBA00023288"/>
    </source>
</evidence>
<evidence type="ECO:0000256" key="3">
    <source>
        <dbReference type="ARBA" id="ARBA00022729"/>
    </source>
</evidence>
<dbReference type="EMBL" id="JBHTKR010000010">
    <property type="protein sequence ID" value="MFD1196647.1"/>
    <property type="molecule type" value="Genomic_DNA"/>
</dbReference>
<keyword evidence="6 7" id="KW-0449">Lipoprotein</keyword>
<dbReference type="RefSeq" id="WP_380795039.1">
    <property type="nucleotide sequence ID" value="NZ_JBHTKR010000010.1"/>
</dbReference>
<name>A0ABW3TKT2_9RHOB</name>
<reference evidence="8" key="1">
    <citation type="journal article" date="2019" name="Int. J. Syst. Evol. Microbiol.">
        <title>The Global Catalogue of Microorganisms (GCM) 10K type strain sequencing project: providing services to taxonomists for standard genome sequencing and annotation.</title>
        <authorList>
            <consortium name="The Broad Institute Genomics Platform"/>
            <consortium name="The Broad Institute Genome Sequencing Center for Infectious Disease"/>
            <person name="Wu L."/>
            <person name="Ma J."/>
        </authorList>
    </citation>
    <scope>NUCLEOTIDE SEQUENCE [LARGE SCALE GENOMIC DNA]</scope>
    <source>
        <strain evidence="8">CCUG 55328</strain>
    </source>
</reference>
<dbReference type="InterPro" id="IPR012556">
    <property type="entry name" value="Entericidin"/>
</dbReference>
<dbReference type="Proteomes" id="UP001597151">
    <property type="component" value="Unassembled WGS sequence"/>
</dbReference>